<protein>
    <submittedName>
        <fullName evidence="2">Outer membrane assembly protein</fullName>
    </submittedName>
</protein>
<dbReference type="EMBL" id="JABWRS010000025">
    <property type="protein sequence ID" value="MBC3478511.1"/>
    <property type="molecule type" value="Genomic_DNA"/>
</dbReference>
<keyword evidence="1" id="KW-0732">Signal</keyword>
<reference evidence="2 3" key="1">
    <citation type="journal article" date="2020" name="Microorganisms">
        <title>Reliable Identification of Environmental Pseudomonas Isolates Using the rpoD Gene.</title>
        <authorList>
            <consortium name="The Broad Institute Genome Sequencing Platform"/>
            <person name="Girard L."/>
            <person name="Lood C."/>
            <person name="Rokni-Zadeh H."/>
            <person name="van Noort V."/>
            <person name="Lavigne R."/>
            <person name="De Mot R."/>
        </authorList>
    </citation>
    <scope>NUCLEOTIDE SEQUENCE [LARGE SCALE GENOMIC DNA]</scope>
    <source>
        <strain evidence="2 3">RW7P2</strain>
    </source>
</reference>
<evidence type="ECO:0000313" key="3">
    <source>
        <dbReference type="Proteomes" id="UP000628086"/>
    </source>
</evidence>
<organism evidence="2 3">
    <name type="scientific">Pseudomonas taiwanensis</name>
    <dbReference type="NCBI Taxonomy" id="470150"/>
    <lineage>
        <taxon>Bacteria</taxon>
        <taxon>Pseudomonadati</taxon>
        <taxon>Pseudomonadota</taxon>
        <taxon>Gammaproteobacteria</taxon>
        <taxon>Pseudomonadales</taxon>
        <taxon>Pseudomonadaceae</taxon>
        <taxon>Pseudomonas</taxon>
    </lineage>
</organism>
<accession>A0ABR6VDC2</accession>
<comment type="caution">
    <text evidence="2">The sequence shown here is derived from an EMBL/GenBank/DDBJ whole genome shotgun (WGS) entry which is preliminary data.</text>
</comment>
<feature type="non-terminal residue" evidence="2">
    <location>
        <position position="36"/>
    </location>
</feature>
<proteinExistence type="predicted"/>
<dbReference type="Proteomes" id="UP000628086">
    <property type="component" value="Unassembled WGS sequence"/>
</dbReference>
<evidence type="ECO:0000313" key="2">
    <source>
        <dbReference type="EMBL" id="MBC3478511.1"/>
    </source>
</evidence>
<name>A0ABR6VDC2_9PSED</name>
<evidence type="ECO:0000256" key="1">
    <source>
        <dbReference type="SAM" id="SignalP"/>
    </source>
</evidence>
<feature type="signal peptide" evidence="1">
    <location>
        <begin position="1"/>
        <end position="20"/>
    </location>
</feature>
<feature type="chain" id="PRO_5045917378" evidence="1">
    <location>
        <begin position="21"/>
        <end position="36"/>
    </location>
</feature>
<sequence>MNYPRLMLSILLLHASLAQAQAFKIADIRVNGLQRV</sequence>
<gene>
    <name evidence="2" type="ORF">HU747_23280</name>
</gene>
<keyword evidence="3" id="KW-1185">Reference proteome</keyword>